<dbReference type="AlphaFoldDB" id="A0A2S0RB02"/>
<name>A0A2S0RB02_9FLAO</name>
<dbReference type="KEGG" id="fmg:HYN48_00755"/>
<evidence type="ECO:0000313" key="2">
    <source>
        <dbReference type="EMBL" id="AWA28734.1"/>
    </source>
</evidence>
<evidence type="ECO:0000313" key="3">
    <source>
        <dbReference type="Proteomes" id="UP000244193"/>
    </source>
</evidence>
<feature type="chain" id="PRO_5015744970" description="Peptidylprolyl isomerase" evidence="1">
    <location>
        <begin position="19"/>
        <end position="124"/>
    </location>
</feature>
<organism evidence="2 3">
    <name type="scientific">Flavobacterium magnum</name>
    <dbReference type="NCBI Taxonomy" id="2162713"/>
    <lineage>
        <taxon>Bacteria</taxon>
        <taxon>Pseudomonadati</taxon>
        <taxon>Bacteroidota</taxon>
        <taxon>Flavobacteriia</taxon>
        <taxon>Flavobacteriales</taxon>
        <taxon>Flavobacteriaceae</taxon>
        <taxon>Flavobacterium</taxon>
    </lineage>
</organism>
<feature type="signal peptide" evidence="1">
    <location>
        <begin position="1"/>
        <end position="18"/>
    </location>
</feature>
<proteinExistence type="predicted"/>
<dbReference type="OrthoDB" id="1376482at2"/>
<reference evidence="2 3" key="1">
    <citation type="submission" date="2018-04" db="EMBL/GenBank/DDBJ databases">
        <title>Genome sequencing of Flavobacterium sp. HYN0048.</title>
        <authorList>
            <person name="Yi H."/>
            <person name="Baek C."/>
        </authorList>
    </citation>
    <scope>NUCLEOTIDE SEQUENCE [LARGE SCALE GENOMIC DNA]</scope>
    <source>
        <strain evidence="2 3">HYN0048</strain>
    </source>
</reference>
<protein>
    <recommendedName>
        <fullName evidence="4">Peptidylprolyl isomerase</fullName>
    </recommendedName>
</protein>
<gene>
    <name evidence="2" type="ORF">HYN48_00755</name>
</gene>
<evidence type="ECO:0000256" key="1">
    <source>
        <dbReference type="SAM" id="SignalP"/>
    </source>
</evidence>
<evidence type="ECO:0008006" key="4">
    <source>
        <dbReference type="Google" id="ProtNLM"/>
    </source>
</evidence>
<dbReference type="EMBL" id="CP028811">
    <property type="protein sequence ID" value="AWA28734.1"/>
    <property type="molecule type" value="Genomic_DNA"/>
</dbReference>
<sequence>MKNLIIALSLFFAVGASAQAKKPLTSAKVPSKATVAAAPTMTNLEKAKKNTAELNAFTPLSMERQAVFTELFTTKYKMMADAGDSADRKQIVSQIIARKLEASLDGETFEKVKSNEALFKSLTN</sequence>
<keyword evidence="1" id="KW-0732">Signal</keyword>
<dbReference type="Proteomes" id="UP000244193">
    <property type="component" value="Chromosome"/>
</dbReference>
<dbReference type="RefSeq" id="WP_108369321.1">
    <property type="nucleotide sequence ID" value="NZ_CP028811.1"/>
</dbReference>
<accession>A0A2S0RB02</accession>
<keyword evidence="3" id="KW-1185">Reference proteome</keyword>